<proteinExistence type="predicted"/>
<evidence type="ECO:0000313" key="2">
    <source>
        <dbReference type="EMBL" id="EEX77214.1"/>
    </source>
</evidence>
<evidence type="ECO:0000313" key="1">
    <source>
        <dbReference type="EMBL" id="AEB99038.1"/>
    </source>
</evidence>
<dbReference type="Proteomes" id="UP000003505">
    <property type="component" value="Unassembled WGS sequence"/>
</dbReference>
<name>C9LV92_SELS3</name>
<dbReference type="SUPFAM" id="SSF53448">
    <property type="entry name" value="Nucleotide-diphospho-sugar transferases"/>
    <property type="match status" value="1"/>
</dbReference>
<dbReference type="AlphaFoldDB" id="C9LV92"/>
<dbReference type="GO" id="GO:0016779">
    <property type="term" value="F:nucleotidyltransferase activity"/>
    <property type="evidence" value="ECO:0007669"/>
    <property type="project" value="UniProtKB-KW"/>
</dbReference>
<evidence type="ECO:0000313" key="4">
    <source>
        <dbReference type="Proteomes" id="UP000011124"/>
    </source>
</evidence>
<dbReference type="GO" id="GO:0005829">
    <property type="term" value="C:cytosol"/>
    <property type="evidence" value="ECO:0007669"/>
    <property type="project" value="TreeGrafter"/>
</dbReference>
<sequence>MILSIIQARTSSTRLPGKVLLPLAGKPMIVQEIQRLSRSQKIDKIVLATSTDASDDELCTVVTTGGVEVYRGDLTDVLDRYYRCARKYGADHVVRITGDCPVIDWRLVDTVIARHIAEQNDYTHMTERFPDGLDTEVMTFAALERAQREATLLSEREHVTLYFRKHLEIFRIGTVDSQADYGDLRWTVDEMRDFTFIEAVYEHLFPLKNDFTMEDMISLLKEHKDLLEINRGITRNEGLQKSLAEEAAQSE</sequence>
<dbReference type="RefSeq" id="WP_006192683.1">
    <property type="nucleotide sequence ID" value="NC_015437.1"/>
</dbReference>
<keyword evidence="2" id="KW-0548">Nucleotidyltransferase</keyword>
<dbReference type="EC" id="2.7.7.-" evidence="2"/>
<accession>C9LV92</accession>
<dbReference type="PANTHER" id="PTHR42866">
    <property type="entry name" value="3-DEOXY-MANNO-OCTULOSONATE CYTIDYLYLTRANSFERASE"/>
    <property type="match status" value="1"/>
</dbReference>
<dbReference type="KEGG" id="ssg:Selsp_0056"/>
<dbReference type="EMBL" id="CP002637">
    <property type="protein sequence ID" value="AEB99038.1"/>
    <property type="molecule type" value="Genomic_DNA"/>
</dbReference>
<keyword evidence="2" id="KW-0808">Transferase</keyword>
<dbReference type="EMBL" id="ACKP02000024">
    <property type="protein sequence ID" value="EEX77214.1"/>
    <property type="molecule type" value="Genomic_DNA"/>
</dbReference>
<dbReference type="HOGENOM" id="CLU_072501_0_0_9"/>
<dbReference type="OrthoDB" id="9815559at2"/>
<dbReference type="Pfam" id="PF02348">
    <property type="entry name" value="CTP_transf_3"/>
    <property type="match status" value="1"/>
</dbReference>
<dbReference type="Proteomes" id="UP000011124">
    <property type="component" value="Chromosome"/>
</dbReference>
<organism evidence="2 3">
    <name type="scientific">Selenomonas sputigena (strain ATCC 35185 / DSM 20758 / CCUG 44933 / VPI D19B-28)</name>
    <dbReference type="NCBI Taxonomy" id="546271"/>
    <lineage>
        <taxon>Bacteria</taxon>
        <taxon>Bacillati</taxon>
        <taxon>Bacillota</taxon>
        <taxon>Negativicutes</taxon>
        <taxon>Selenomonadales</taxon>
        <taxon>Selenomonadaceae</taxon>
        <taxon>Selenomonas</taxon>
    </lineage>
</organism>
<dbReference type="STRING" id="546271.Selsp_0056"/>
<keyword evidence="4" id="KW-1185">Reference proteome</keyword>
<reference evidence="2 3" key="1">
    <citation type="submission" date="2009-09" db="EMBL/GenBank/DDBJ databases">
        <authorList>
            <person name="Weinstock G."/>
            <person name="Sodergren E."/>
            <person name="Clifton S."/>
            <person name="Fulton L."/>
            <person name="Fulton B."/>
            <person name="Courtney L."/>
            <person name="Fronick C."/>
            <person name="Harrison M."/>
            <person name="Strong C."/>
            <person name="Farmer C."/>
            <person name="Delahaunty K."/>
            <person name="Markovic C."/>
            <person name="Hall O."/>
            <person name="Minx P."/>
            <person name="Tomlinson C."/>
            <person name="Mitreva M."/>
            <person name="Nelson J."/>
            <person name="Hou S."/>
            <person name="Wollam A."/>
            <person name="Pepin K.H."/>
            <person name="Johnson M."/>
            <person name="Bhonagiri V."/>
            <person name="Nash W.E."/>
            <person name="Warren W."/>
            <person name="Chinwalla A."/>
            <person name="Mardis E.R."/>
            <person name="Wilson R.K."/>
        </authorList>
    </citation>
    <scope>NUCLEOTIDE SEQUENCE [LARGE SCALE GENOMIC DNA]</scope>
    <source>
        <strain evidence="2">ATCC 35185</strain>
        <strain evidence="3">ATCC 35185 / DSM 20758 / VPI D19B-28</strain>
    </source>
</reference>
<dbReference type="CDD" id="cd02518">
    <property type="entry name" value="GT2_SpsF"/>
    <property type="match status" value="1"/>
</dbReference>
<evidence type="ECO:0000313" key="3">
    <source>
        <dbReference type="Proteomes" id="UP000003505"/>
    </source>
</evidence>
<dbReference type="PANTHER" id="PTHR42866:SF1">
    <property type="entry name" value="SPORE COAT POLYSACCHARIDE BIOSYNTHESIS PROTEIN SPSF"/>
    <property type="match status" value="1"/>
</dbReference>
<dbReference type="Gene3D" id="3.90.550.10">
    <property type="entry name" value="Spore Coat Polysaccharide Biosynthesis Protein SpsA, Chain A"/>
    <property type="match status" value="1"/>
</dbReference>
<dbReference type="eggNOG" id="COG1861">
    <property type="taxonomic scope" value="Bacteria"/>
</dbReference>
<dbReference type="InterPro" id="IPR003329">
    <property type="entry name" value="Cytidylyl_trans"/>
</dbReference>
<protein>
    <submittedName>
        <fullName evidence="1 2">Cytidylyltransferase</fullName>
        <ecNumber evidence="2">2.7.7.-</ecNumber>
    </submittedName>
</protein>
<dbReference type="InterPro" id="IPR029044">
    <property type="entry name" value="Nucleotide-diphossugar_trans"/>
</dbReference>
<reference evidence="1 4" key="2">
    <citation type="submission" date="2011-04" db="EMBL/GenBank/DDBJ databases">
        <title>The complete genome of Selenomonas sputigena DSM 20758.</title>
        <authorList>
            <consortium name="US DOE Joint Genome Institute (JGI-PGF)"/>
            <person name="Lucas S."/>
            <person name="Copeland A."/>
            <person name="Lapidus A."/>
            <person name="Bruce D."/>
            <person name="Goodwin L."/>
            <person name="Pitluck S."/>
            <person name="Peters L."/>
            <person name="Kyrpides N."/>
            <person name="Mavromatis K."/>
            <person name="Ivanova N."/>
            <person name="Ovchinnikova G."/>
            <person name="Teshima H."/>
            <person name="Detter J.C."/>
            <person name="Tapia R."/>
            <person name="Han C."/>
            <person name="Land M."/>
            <person name="Hauser L."/>
            <person name="Markowitz V."/>
            <person name="Cheng J.-F."/>
            <person name="Hugenholtz P."/>
            <person name="Woyke T."/>
            <person name="Wu D."/>
            <person name="Gronow S."/>
            <person name="Wellnitz S."/>
            <person name="Schneider S."/>
            <person name="Klenk H.-P."/>
            <person name="Eisen J.A."/>
        </authorList>
    </citation>
    <scope>NUCLEOTIDE SEQUENCE [LARGE SCALE GENOMIC DNA]</scope>
    <source>
        <strain evidence="1">ATCC 35185</strain>
        <strain evidence="4">ATCC 35185 / DSM 20758 / VPI D19B-28</strain>
    </source>
</reference>
<gene>
    <name evidence="1" type="ordered locus">Selsp_0056</name>
    <name evidence="2" type="ORF">SELSPUOL_01384</name>
</gene>